<keyword evidence="1" id="KW-0378">Hydrolase</keyword>
<keyword evidence="2" id="KW-0472">Membrane</keyword>
<dbReference type="PANTHER" id="PTHR31988">
    <property type="entry name" value="ESTERASE, PUTATIVE (DUF303)-RELATED"/>
    <property type="match status" value="1"/>
</dbReference>
<dbReference type="PANTHER" id="PTHR31988:SF14">
    <property type="entry name" value="SIALATE O-ACETYLESTERASE DOMAIN-CONTAINING PROTEIN"/>
    <property type="match status" value="1"/>
</dbReference>
<dbReference type="InterPro" id="IPR005181">
    <property type="entry name" value="SASA"/>
</dbReference>
<dbReference type="EMBL" id="JAJAGQ010000015">
    <property type="protein sequence ID" value="KAJ8541126.1"/>
    <property type="molecule type" value="Genomic_DNA"/>
</dbReference>
<dbReference type="AlphaFoldDB" id="A0A9Q1LQW8"/>
<evidence type="ECO:0000256" key="1">
    <source>
        <dbReference type="ARBA" id="ARBA00022801"/>
    </source>
</evidence>
<feature type="transmembrane region" description="Helical" evidence="2">
    <location>
        <begin position="21"/>
        <end position="38"/>
    </location>
</feature>
<proteinExistence type="predicted"/>
<dbReference type="GO" id="GO:0016787">
    <property type="term" value="F:hydrolase activity"/>
    <property type="evidence" value="ECO:0007669"/>
    <property type="project" value="UniProtKB-KW"/>
</dbReference>
<reference evidence="5" key="1">
    <citation type="journal article" date="2023" name="Proc. Natl. Acad. Sci. U.S.A.">
        <title>Genomic and structural basis for evolution of tropane alkaloid biosynthesis.</title>
        <authorList>
            <person name="Wanga Y.-J."/>
            <person name="Taina T."/>
            <person name="Yua J.-Y."/>
            <person name="Lia J."/>
            <person name="Xua B."/>
            <person name="Chenc J."/>
            <person name="D'Auriad J.C."/>
            <person name="Huanga J.-P."/>
            <person name="Huanga S.-X."/>
        </authorList>
    </citation>
    <scope>NUCLEOTIDE SEQUENCE [LARGE SCALE GENOMIC DNA]</scope>
    <source>
        <strain evidence="5">cv. KIB-2019</strain>
    </source>
</reference>
<dbReference type="InterPro" id="IPR036514">
    <property type="entry name" value="SGNH_hydro_sf"/>
</dbReference>
<dbReference type="InterPro" id="IPR052940">
    <property type="entry name" value="Carb_Esterase_6"/>
</dbReference>
<gene>
    <name evidence="4" type="ORF">K7X08_001942</name>
</gene>
<evidence type="ECO:0000313" key="4">
    <source>
        <dbReference type="EMBL" id="KAJ8541126.1"/>
    </source>
</evidence>
<evidence type="ECO:0000259" key="3">
    <source>
        <dbReference type="Pfam" id="PF03629"/>
    </source>
</evidence>
<accession>A0A9Q1LQW8</accession>
<comment type="caution">
    <text evidence="4">The sequence shown here is derived from an EMBL/GenBank/DDBJ whole genome shotgun (WGS) entry which is preliminary data.</text>
</comment>
<name>A0A9Q1LQW8_9SOLA</name>
<dbReference type="Proteomes" id="UP001152561">
    <property type="component" value="Unassembled WGS sequence"/>
</dbReference>
<keyword evidence="2" id="KW-1133">Transmembrane helix</keyword>
<keyword evidence="5" id="KW-1185">Reference proteome</keyword>
<evidence type="ECO:0000313" key="5">
    <source>
        <dbReference type="Proteomes" id="UP001152561"/>
    </source>
</evidence>
<keyword evidence="2" id="KW-0812">Transmembrane</keyword>
<dbReference type="OrthoDB" id="42638at2759"/>
<dbReference type="Gene3D" id="3.40.50.1110">
    <property type="entry name" value="SGNH hydrolase"/>
    <property type="match status" value="1"/>
</dbReference>
<organism evidence="4 5">
    <name type="scientific">Anisodus acutangulus</name>
    <dbReference type="NCBI Taxonomy" id="402998"/>
    <lineage>
        <taxon>Eukaryota</taxon>
        <taxon>Viridiplantae</taxon>
        <taxon>Streptophyta</taxon>
        <taxon>Embryophyta</taxon>
        <taxon>Tracheophyta</taxon>
        <taxon>Spermatophyta</taxon>
        <taxon>Magnoliopsida</taxon>
        <taxon>eudicotyledons</taxon>
        <taxon>Gunneridae</taxon>
        <taxon>Pentapetalae</taxon>
        <taxon>asterids</taxon>
        <taxon>lamiids</taxon>
        <taxon>Solanales</taxon>
        <taxon>Solanaceae</taxon>
        <taxon>Solanoideae</taxon>
        <taxon>Hyoscyameae</taxon>
        <taxon>Anisodus</taxon>
    </lineage>
</organism>
<dbReference type="Pfam" id="PF03629">
    <property type="entry name" value="SASA"/>
    <property type="match status" value="1"/>
</dbReference>
<protein>
    <recommendedName>
        <fullName evidence="3">Sialate O-acetylesterase domain-containing protein</fullName>
    </recommendedName>
</protein>
<sequence length="309" mass="34886">MRGKMKTMLIKFNKNLQKATEEMLLIMMFISTLLYLSWNRNDRDHLLITNRSTDKLNKQIFILAGQSNMAGQGGVHNFSWDGIVPRACQPNPDNILRLRVNTKWEIAHEPLNYGVDCLHNCGIGPGMAFANAILKKDPNFGVIGLVPCSRSGTGIHAWLRGNLPYDQLLSRAKVALRDGGTIRGLLWYHGESDSKDKYTARCYKSKFIKFIQDIRADLNSPLLPVLVVVLHYPKRPFTGNFVHIVRQAQMDIDLPNVIKVDASDLTVGSDGIHLTTQAQVQLGNMMAQAFLKTKFQSVEFNSNKIYHMM</sequence>
<dbReference type="SUPFAM" id="SSF52266">
    <property type="entry name" value="SGNH hydrolase"/>
    <property type="match status" value="1"/>
</dbReference>
<evidence type="ECO:0000256" key="2">
    <source>
        <dbReference type="SAM" id="Phobius"/>
    </source>
</evidence>
<feature type="domain" description="Sialate O-acetylesterase" evidence="3">
    <location>
        <begin position="58"/>
        <end position="292"/>
    </location>
</feature>